<accession>A0A067TBL6</accession>
<sequence length="251" mass="29237">MPPTSTRRIYTTPALPYDVIWEIIDKTWNSPLSTHERIFFMAASQLVNRTWAKIFTHIAHKDAHIPSSAYLQHYLRTLRLGFFFHGEPSGDIPSLLCRSITIDSQKGIRKILPDLLYKLKITGALPNLRTLSIVYTESSFDDIFDCYQFIDFPSGVENMELYFSTGDRRHRFDDDRSLLVYPPWYMPFLRRLSIVGGNEWLIKDYLLACPRLTVLETDFYLRDFPFPSSPGSPPTTKLECRRIPCLNNFLL</sequence>
<evidence type="ECO:0000313" key="2">
    <source>
        <dbReference type="Proteomes" id="UP000027222"/>
    </source>
</evidence>
<reference evidence="2" key="1">
    <citation type="journal article" date="2014" name="Proc. Natl. Acad. Sci. U.S.A.">
        <title>Extensive sampling of basidiomycete genomes demonstrates inadequacy of the white-rot/brown-rot paradigm for wood decay fungi.</title>
        <authorList>
            <person name="Riley R."/>
            <person name="Salamov A.A."/>
            <person name="Brown D.W."/>
            <person name="Nagy L.G."/>
            <person name="Floudas D."/>
            <person name="Held B.W."/>
            <person name="Levasseur A."/>
            <person name="Lombard V."/>
            <person name="Morin E."/>
            <person name="Otillar R."/>
            <person name="Lindquist E.A."/>
            <person name="Sun H."/>
            <person name="LaButti K.M."/>
            <person name="Schmutz J."/>
            <person name="Jabbour D."/>
            <person name="Luo H."/>
            <person name="Baker S.E."/>
            <person name="Pisabarro A.G."/>
            <person name="Walton J.D."/>
            <person name="Blanchette R.A."/>
            <person name="Henrissat B."/>
            <person name="Martin F."/>
            <person name="Cullen D."/>
            <person name="Hibbett D.S."/>
            <person name="Grigoriev I.V."/>
        </authorList>
    </citation>
    <scope>NUCLEOTIDE SEQUENCE [LARGE SCALE GENOMIC DNA]</scope>
    <source>
        <strain evidence="2">CBS 339.88</strain>
    </source>
</reference>
<evidence type="ECO:0000313" key="1">
    <source>
        <dbReference type="EMBL" id="KDR80516.1"/>
    </source>
</evidence>
<keyword evidence="2" id="KW-1185">Reference proteome</keyword>
<dbReference type="OrthoDB" id="2836053at2759"/>
<dbReference type="EMBL" id="KL142371">
    <property type="protein sequence ID" value="KDR80516.1"/>
    <property type="molecule type" value="Genomic_DNA"/>
</dbReference>
<dbReference type="AlphaFoldDB" id="A0A067TBL6"/>
<organism evidence="1 2">
    <name type="scientific">Galerina marginata (strain CBS 339.88)</name>
    <dbReference type="NCBI Taxonomy" id="685588"/>
    <lineage>
        <taxon>Eukaryota</taxon>
        <taxon>Fungi</taxon>
        <taxon>Dikarya</taxon>
        <taxon>Basidiomycota</taxon>
        <taxon>Agaricomycotina</taxon>
        <taxon>Agaricomycetes</taxon>
        <taxon>Agaricomycetidae</taxon>
        <taxon>Agaricales</taxon>
        <taxon>Agaricineae</taxon>
        <taxon>Strophariaceae</taxon>
        <taxon>Galerina</taxon>
    </lineage>
</organism>
<dbReference type="Proteomes" id="UP000027222">
    <property type="component" value="Unassembled WGS sequence"/>
</dbReference>
<protein>
    <recommendedName>
        <fullName evidence="3">F-box domain-containing protein</fullName>
    </recommendedName>
</protein>
<proteinExistence type="predicted"/>
<name>A0A067TBL6_GALM3</name>
<dbReference type="HOGENOM" id="CLU_1107214_0_0_1"/>
<evidence type="ECO:0008006" key="3">
    <source>
        <dbReference type="Google" id="ProtNLM"/>
    </source>
</evidence>
<gene>
    <name evidence="1" type="ORF">GALMADRAFT_240811</name>
</gene>